<evidence type="ECO:0000256" key="6">
    <source>
        <dbReference type="ARBA" id="ARBA00022679"/>
    </source>
</evidence>
<evidence type="ECO:0000256" key="13">
    <source>
        <dbReference type="ARBA" id="ARBA00033353"/>
    </source>
</evidence>
<evidence type="ECO:0000256" key="8">
    <source>
        <dbReference type="ARBA" id="ARBA00022741"/>
    </source>
</evidence>
<evidence type="ECO:0000256" key="11">
    <source>
        <dbReference type="ARBA" id="ARBA00031253"/>
    </source>
</evidence>
<evidence type="ECO:0000313" key="16">
    <source>
        <dbReference type="EMBL" id="MBU2710808.1"/>
    </source>
</evidence>
<dbReference type="NCBIfam" id="TIGR00125">
    <property type="entry name" value="cyt_tran_rel"/>
    <property type="match status" value="1"/>
</dbReference>
<dbReference type="Gene3D" id="3.40.50.620">
    <property type="entry name" value="HUPs"/>
    <property type="match status" value="1"/>
</dbReference>
<evidence type="ECO:0000256" key="7">
    <source>
        <dbReference type="ARBA" id="ARBA00022695"/>
    </source>
</evidence>
<dbReference type="GO" id="GO:0016779">
    <property type="term" value="F:nucleotidyltransferase activity"/>
    <property type="evidence" value="ECO:0007669"/>
    <property type="project" value="UniProtKB-KW"/>
</dbReference>
<comment type="caution">
    <text evidence="16">The sequence shown here is derived from an EMBL/GenBank/DDBJ whole genome shotgun (WGS) entry which is preliminary data.</text>
</comment>
<comment type="pathway">
    <text evidence="2">Cofactor biosynthesis; NAD(+) biosynthesis; deamido-NAD(+) from nicotinate D-ribonucleotide: step 1/1.</text>
</comment>
<dbReference type="Proteomes" id="UP000690515">
    <property type="component" value="Unassembled WGS sequence"/>
</dbReference>
<keyword evidence="10" id="KW-0520">NAD</keyword>
<evidence type="ECO:0000256" key="10">
    <source>
        <dbReference type="ARBA" id="ARBA00023027"/>
    </source>
</evidence>
<accession>A0ABS5ZAN2</accession>
<protein>
    <recommendedName>
        <fullName evidence="4">nicotinate-nucleotide adenylyltransferase</fullName>
        <ecNumber evidence="4">2.7.7.18</ecNumber>
    </recommendedName>
    <alternativeName>
        <fullName evidence="13">Deamido-NAD(+) diphosphorylase</fullName>
    </alternativeName>
    <alternativeName>
        <fullName evidence="12">Deamido-NAD(+) pyrophosphorylase</fullName>
    </alternativeName>
    <alternativeName>
        <fullName evidence="11">Nicotinate mononucleotide adenylyltransferase</fullName>
    </alternativeName>
</protein>
<evidence type="ECO:0000256" key="12">
    <source>
        <dbReference type="ARBA" id="ARBA00033140"/>
    </source>
</evidence>
<dbReference type="EMBL" id="JAGSOY010000011">
    <property type="protein sequence ID" value="MBU2710808.1"/>
    <property type="molecule type" value="Genomic_DNA"/>
</dbReference>
<keyword evidence="17" id="KW-1185">Reference proteome</keyword>
<comment type="function">
    <text evidence="1">Catalyzes the reversible adenylation of nicotinate mononucleotide (NaMN) to nicotinic acid adenine dinucleotide (NaAD).</text>
</comment>
<dbReference type="InterPro" id="IPR004821">
    <property type="entry name" value="Cyt_trans-like"/>
</dbReference>
<reference evidence="16 17" key="1">
    <citation type="submission" date="2021-04" db="EMBL/GenBank/DDBJ databases">
        <authorList>
            <person name="Pira H."/>
            <person name="Risdian C."/>
            <person name="Wink J."/>
        </authorList>
    </citation>
    <scope>NUCLEOTIDE SEQUENCE [LARGE SCALE GENOMIC DNA]</scope>
    <source>
        <strain evidence="16 17">WH53</strain>
    </source>
</reference>
<evidence type="ECO:0000256" key="4">
    <source>
        <dbReference type="ARBA" id="ARBA00012389"/>
    </source>
</evidence>
<keyword evidence="6" id="KW-0808">Transferase</keyword>
<gene>
    <name evidence="16" type="ORF">KCG35_07035</name>
</gene>
<evidence type="ECO:0000313" key="17">
    <source>
        <dbReference type="Proteomes" id="UP000690515"/>
    </source>
</evidence>
<dbReference type="InterPro" id="IPR014729">
    <property type="entry name" value="Rossmann-like_a/b/a_fold"/>
</dbReference>
<keyword evidence="5" id="KW-0662">Pyridine nucleotide biosynthesis</keyword>
<dbReference type="PANTHER" id="PTHR39321">
    <property type="entry name" value="NICOTINATE-NUCLEOTIDE ADENYLYLTRANSFERASE-RELATED"/>
    <property type="match status" value="1"/>
</dbReference>
<dbReference type="InterPro" id="IPR005248">
    <property type="entry name" value="NadD/NMNAT"/>
</dbReference>
<dbReference type="CDD" id="cd02165">
    <property type="entry name" value="NMNAT"/>
    <property type="match status" value="1"/>
</dbReference>
<dbReference type="Pfam" id="PF01467">
    <property type="entry name" value="CTP_transf_like"/>
    <property type="match status" value="1"/>
</dbReference>
<evidence type="ECO:0000256" key="3">
    <source>
        <dbReference type="ARBA" id="ARBA00009014"/>
    </source>
</evidence>
<comment type="catalytic activity">
    <reaction evidence="14">
        <text>nicotinate beta-D-ribonucleotide + ATP + H(+) = deamido-NAD(+) + diphosphate</text>
        <dbReference type="Rhea" id="RHEA:22860"/>
        <dbReference type="ChEBI" id="CHEBI:15378"/>
        <dbReference type="ChEBI" id="CHEBI:30616"/>
        <dbReference type="ChEBI" id="CHEBI:33019"/>
        <dbReference type="ChEBI" id="CHEBI:57502"/>
        <dbReference type="ChEBI" id="CHEBI:58437"/>
        <dbReference type="EC" id="2.7.7.18"/>
    </reaction>
</comment>
<dbReference type="SUPFAM" id="SSF52374">
    <property type="entry name" value="Nucleotidylyl transferase"/>
    <property type="match status" value="1"/>
</dbReference>
<keyword evidence="9" id="KW-0067">ATP-binding</keyword>
<feature type="domain" description="Cytidyltransferase-like" evidence="15">
    <location>
        <begin position="8"/>
        <end position="154"/>
    </location>
</feature>
<dbReference type="EC" id="2.7.7.18" evidence="4"/>
<evidence type="ECO:0000256" key="5">
    <source>
        <dbReference type="ARBA" id="ARBA00022642"/>
    </source>
</evidence>
<sequence length="194" mass="22251">MTLDSIGVFGSAFNPPTCGHLDAIRQAAPHFTTILLLPAAAHAFNKQMLDFRTRLELLQCFIGDLPKLSCKVEVCTIEQDILNKQPQQPVYTYDVLKLLSDQYSPGTKIRFILGPDNAQPEVWKKFYKADEIKQQWGTFVVKELEAVRSTLVREQLQNFYKNDGEAHTHLHQQLCKMLTPSVLMYIQQHQLYLS</sequence>
<name>A0ABS5ZAN2_9GAMM</name>
<evidence type="ECO:0000256" key="9">
    <source>
        <dbReference type="ARBA" id="ARBA00022840"/>
    </source>
</evidence>
<organism evidence="16 17">
    <name type="scientific">Zooshikella harenae</name>
    <dbReference type="NCBI Taxonomy" id="2827238"/>
    <lineage>
        <taxon>Bacteria</taxon>
        <taxon>Pseudomonadati</taxon>
        <taxon>Pseudomonadota</taxon>
        <taxon>Gammaproteobacteria</taxon>
        <taxon>Oceanospirillales</taxon>
        <taxon>Zooshikellaceae</taxon>
        <taxon>Zooshikella</taxon>
    </lineage>
</organism>
<evidence type="ECO:0000256" key="1">
    <source>
        <dbReference type="ARBA" id="ARBA00002324"/>
    </source>
</evidence>
<keyword evidence="8" id="KW-0547">Nucleotide-binding</keyword>
<comment type="similarity">
    <text evidence="3">Belongs to the NadD family.</text>
</comment>
<evidence type="ECO:0000259" key="15">
    <source>
        <dbReference type="Pfam" id="PF01467"/>
    </source>
</evidence>
<dbReference type="PANTHER" id="PTHR39321:SF3">
    <property type="entry name" value="PHOSPHOPANTETHEINE ADENYLYLTRANSFERASE"/>
    <property type="match status" value="1"/>
</dbReference>
<evidence type="ECO:0000256" key="2">
    <source>
        <dbReference type="ARBA" id="ARBA00005019"/>
    </source>
</evidence>
<dbReference type="RefSeq" id="WP_215818974.1">
    <property type="nucleotide sequence ID" value="NZ_JAGSOY010000011.1"/>
</dbReference>
<proteinExistence type="inferred from homology"/>
<evidence type="ECO:0000256" key="14">
    <source>
        <dbReference type="ARBA" id="ARBA00048721"/>
    </source>
</evidence>
<keyword evidence="7 16" id="KW-0548">Nucleotidyltransferase</keyword>